<comment type="caution">
    <text evidence="2">The sequence shown here is derived from an EMBL/GenBank/DDBJ whole genome shotgun (WGS) entry which is preliminary data.</text>
</comment>
<reference evidence="2" key="1">
    <citation type="submission" date="2020-07" db="EMBL/GenBank/DDBJ databases">
        <title>Multicomponent nature underlies the extraordinary mechanical properties of spider dragline silk.</title>
        <authorList>
            <person name="Kono N."/>
            <person name="Nakamura H."/>
            <person name="Mori M."/>
            <person name="Yoshida Y."/>
            <person name="Ohtoshi R."/>
            <person name="Malay A.D."/>
            <person name="Moran D.A.P."/>
            <person name="Tomita M."/>
            <person name="Numata K."/>
            <person name="Arakawa K."/>
        </authorList>
    </citation>
    <scope>NUCLEOTIDE SEQUENCE</scope>
</reference>
<dbReference type="EMBL" id="BMAO01036564">
    <property type="protein sequence ID" value="GFR11587.1"/>
    <property type="molecule type" value="Genomic_DNA"/>
</dbReference>
<dbReference type="OrthoDB" id="6431778at2759"/>
<dbReference type="Pfam" id="PF17906">
    <property type="entry name" value="HTH_48"/>
    <property type="match status" value="1"/>
</dbReference>
<evidence type="ECO:0000313" key="3">
    <source>
        <dbReference type="Proteomes" id="UP000887116"/>
    </source>
</evidence>
<protein>
    <submittedName>
        <fullName evidence="2">Histone-lysine N-methyltransferase SETMAR</fullName>
    </submittedName>
</protein>
<accession>A0A8X6LKC7</accession>
<proteinExistence type="predicted"/>
<feature type="domain" description="Mos1 transposase HTH" evidence="1">
    <location>
        <begin position="23"/>
        <end position="64"/>
    </location>
</feature>
<sequence length="87" mass="9514">MLTFLSLKWDAKGGGGEPFRFSFFAFNQGSEIPKVASDICGGYGEGVIAERNACDTYAKFKNGNFSLKDVARPGRPAQFDGERLNQL</sequence>
<evidence type="ECO:0000313" key="2">
    <source>
        <dbReference type="EMBL" id="GFR11587.1"/>
    </source>
</evidence>
<organism evidence="2 3">
    <name type="scientific">Trichonephila clavata</name>
    <name type="common">Joro spider</name>
    <name type="synonym">Nephila clavata</name>
    <dbReference type="NCBI Taxonomy" id="2740835"/>
    <lineage>
        <taxon>Eukaryota</taxon>
        <taxon>Metazoa</taxon>
        <taxon>Ecdysozoa</taxon>
        <taxon>Arthropoda</taxon>
        <taxon>Chelicerata</taxon>
        <taxon>Arachnida</taxon>
        <taxon>Araneae</taxon>
        <taxon>Araneomorphae</taxon>
        <taxon>Entelegynae</taxon>
        <taxon>Araneoidea</taxon>
        <taxon>Nephilidae</taxon>
        <taxon>Trichonephila</taxon>
    </lineage>
</organism>
<dbReference type="Proteomes" id="UP000887116">
    <property type="component" value="Unassembled WGS sequence"/>
</dbReference>
<evidence type="ECO:0000259" key="1">
    <source>
        <dbReference type="Pfam" id="PF17906"/>
    </source>
</evidence>
<dbReference type="InterPro" id="IPR041426">
    <property type="entry name" value="Mos1_HTH"/>
</dbReference>
<gene>
    <name evidence="2" type="primary">WH47_12498</name>
    <name evidence="2" type="ORF">TNCT_262501</name>
</gene>
<dbReference type="AlphaFoldDB" id="A0A8X6LKC7"/>
<keyword evidence="3" id="KW-1185">Reference proteome</keyword>
<name>A0A8X6LKC7_TRICU</name>